<sequence length="132" mass="15246">MIRDDAFIDVEMERVITDESMLQTTISELKNRRVAVPNELINNCTNKLDKIIKNLFERCINRENILNEWNEGWIIPIHKKGPKNKCERIIEEQGGFKAGPSTVDNAFCLTQALKRIVTVDGEIHARSTHRSR</sequence>
<protein>
    <submittedName>
        <fullName evidence="1">Uncharacterized protein</fullName>
    </submittedName>
</protein>
<keyword evidence="2" id="KW-1185">Reference proteome</keyword>
<evidence type="ECO:0000313" key="2">
    <source>
        <dbReference type="Proteomes" id="UP000801492"/>
    </source>
</evidence>
<accession>A0A8K0G966</accession>
<organism evidence="1 2">
    <name type="scientific">Ignelater luminosus</name>
    <name type="common">Cucubano</name>
    <name type="synonym">Pyrophorus luminosus</name>
    <dbReference type="NCBI Taxonomy" id="2038154"/>
    <lineage>
        <taxon>Eukaryota</taxon>
        <taxon>Metazoa</taxon>
        <taxon>Ecdysozoa</taxon>
        <taxon>Arthropoda</taxon>
        <taxon>Hexapoda</taxon>
        <taxon>Insecta</taxon>
        <taxon>Pterygota</taxon>
        <taxon>Neoptera</taxon>
        <taxon>Endopterygota</taxon>
        <taxon>Coleoptera</taxon>
        <taxon>Polyphaga</taxon>
        <taxon>Elateriformia</taxon>
        <taxon>Elateroidea</taxon>
        <taxon>Elateridae</taxon>
        <taxon>Agrypninae</taxon>
        <taxon>Pyrophorini</taxon>
        <taxon>Ignelater</taxon>
    </lineage>
</organism>
<gene>
    <name evidence="1" type="ORF">ILUMI_15787</name>
</gene>
<proteinExistence type="predicted"/>
<evidence type="ECO:0000313" key="1">
    <source>
        <dbReference type="EMBL" id="KAF2890386.1"/>
    </source>
</evidence>
<dbReference type="Proteomes" id="UP000801492">
    <property type="component" value="Unassembled WGS sequence"/>
</dbReference>
<comment type="caution">
    <text evidence="1">The sequence shown here is derived from an EMBL/GenBank/DDBJ whole genome shotgun (WGS) entry which is preliminary data.</text>
</comment>
<reference evidence="1" key="1">
    <citation type="submission" date="2019-08" db="EMBL/GenBank/DDBJ databases">
        <title>The genome of the North American firefly Photinus pyralis.</title>
        <authorList>
            <consortium name="Photinus pyralis genome working group"/>
            <person name="Fallon T.R."/>
            <person name="Sander Lower S.E."/>
            <person name="Weng J.-K."/>
        </authorList>
    </citation>
    <scope>NUCLEOTIDE SEQUENCE</scope>
    <source>
        <strain evidence="1">TRF0915ILg1</strain>
        <tissue evidence="1">Whole body</tissue>
    </source>
</reference>
<dbReference type="EMBL" id="VTPC01053799">
    <property type="protein sequence ID" value="KAF2890386.1"/>
    <property type="molecule type" value="Genomic_DNA"/>
</dbReference>
<dbReference type="AlphaFoldDB" id="A0A8K0G966"/>
<name>A0A8K0G966_IGNLU</name>